<reference evidence="1" key="1">
    <citation type="journal article" date="2015" name="Nature">
        <title>Complex archaea that bridge the gap between prokaryotes and eukaryotes.</title>
        <authorList>
            <person name="Spang A."/>
            <person name="Saw J.H."/>
            <person name="Jorgensen S.L."/>
            <person name="Zaremba-Niedzwiedzka K."/>
            <person name="Martijn J."/>
            <person name="Lind A.E."/>
            <person name="van Eijk R."/>
            <person name="Schleper C."/>
            <person name="Guy L."/>
            <person name="Ettema T.J."/>
        </authorList>
    </citation>
    <scope>NUCLEOTIDE SEQUENCE</scope>
</reference>
<sequence>MRTLLLLLITLTLCACGPSSPDERLNQAINQLEDGIESRDREQVTSLLHPEFSAQDQFDNAWAERNLRLMFLQNQRISVIVSSQETTIDPGYPERAETTARATLTGAERFLPNSAGQYDIRLLWLDTDGEWLLRDIDWQRVR</sequence>
<evidence type="ECO:0000313" key="1">
    <source>
        <dbReference type="EMBL" id="KKN93232.1"/>
    </source>
</evidence>
<accession>A0A0F9V0G0</accession>
<name>A0A0F9V0G0_9ZZZZ</name>
<gene>
    <name evidence="1" type="ORF">LCGC14_0200970</name>
</gene>
<dbReference type="AlphaFoldDB" id="A0A0F9V0G0"/>
<dbReference type="EMBL" id="LAZR01000088">
    <property type="protein sequence ID" value="KKN93232.1"/>
    <property type="molecule type" value="Genomic_DNA"/>
</dbReference>
<proteinExistence type="predicted"/>
<protein>
    <recommendedName>
        <fullName evidence="2">DUF4440 domain-containing protein</fullName>
    </recommendedName>
</protein>
<comment type="caution">
    <text evidence="1">The sequence shown here is derived from an EMBL/GenBank/DDBJ whole genome shotgun (WGS) entry which is preliminary data.</text>
</comment>
<dbReference type="PROSITE" id="PS51257">
    <property type="entry name" value="PROKAR_LIPOPROTEIN"/>
    <property type="match status" value="1"/>
</dbReference>
<organism evidence="1">
    <name type="scientific">marine sediment metagenome</name>
    <dbReference type="NCBI Taxonomy" id="412755"/>
    <lineage>
        <taxon>unclassified sequences</taxon>
        <taxon>metagenomes</taxon>
        <taxon>ecological metagenomes</taxon>
    </lineage>
</organism>
<evidence type="ECO:0008006" key="2">
    <source>
        <dbReference type="Google" id="ProtNLM"/>
    </source>
</evidence>